<dbReference type="OrthoDB" id="4245775at2"/>
<keyword evidence="3" id="KW-1185">Reference proteome</keyword>
<accession>A0A3N0CJL6</accession>
<evidence type="ECO:0000313" key="3">
    <source>
        <dbReference type="Proteomes" id="UP000267128"/>
    </source>
</evidence>
<dbReference type="Pfam" id="PF12728">
    <property type="entry name" value="HTH_17"/>
    <property type="match status" value="1"/>
</dbReference>
<dbReference type="AlphaFoldDB" id="A0A3N0CJL6"/>
<dbReference type="InterPro" id="IPR041657">
    <property type="entry name" value="HTH_17"/>
</dbReference>
<dbReference type="EMBL" id="RJSE01000006">
    <property type="protein sequence ID" value="RNL63634.1"/>
    <property type="molecule type" value="Genomic_DNA"/>
</dbReference>
<dbReference type="RefSeq" id="WP_123227020.1">
    <property type="nucleotide sequence ID" value="NZ_RJSE01000006.1"/>
</dbReference>
<dbReference type="InterPro" id="IPR009061">
    <property type="entry name" value="DNA-bd_dom_put_sf"/>
</dbReference>
<evidence type="ECO:0000313" key="2">
    <source>
        <dbReference type="EMBL" id="RNL63634.1"/>
    </source>
</evidence>
<sequence>MTVTTDEAAEIAGVSPVTVRSWVLRGDLEPVRRGAKPLRFHYEDVARVQREKRSGAWVTRHAEAVARWDAGLIATGMQR</sequence>
<dbReference type="Proteomes" id="UP000267128">
    <property type="component" value="Unassembled WGS sequence"/>
</dbReference>
<protein>
    <submittedName>
        <fullName evidence="2">DNA-binding protein</fullName>
    </submittedName>
</protein>
<dbReference type="SUPFAM" id="SSF46955">
    <property type="entry name" value="Putative DNA-binding domain"/>
    <property type="match status" value="1"/>
</dbReference>
<keyword evidence="2" id="KW-0238">DNA-binding</keyword>
<feature type="domain" description="Helix-turn-helix" evidence="1">
    <location>
        <begin position="3"/>
        <end position="52"/>
    </location>
</feature>
<comment type="caution">
    <text evidence="2">The sequence shown here is derived from an EMBL/GenBank/DDBJ whole genome shotgun (WGS) entry which is preliminary data.</text>
</comment>
<gene>
    <name evidence="2" type="ORF">EFK50_07780</name>
</gene>
<dbReference type="Gene3D" id="1.10.1660.10">
    <property type="match status" value="1"/>
</dbReference>
<dbReference type="GO" id="GO:0003677">
    <property type="term" value="F:DNA binding"/>
    <property type="evidence" value="ECO:0007669"/>
    <property type="project" value="UniProtKB-KW"/>
</dbReference>
<name>A0A3N0CJL6_9ACTN</name>
<evidence type="ECO:0000259" key="1">
    <source>
        <dbReference type="Pfam" id="PF12728"/>
    </source>
</evidence>
<organism evidence="2 3">
    <name type="scientific">Nocardioides marmoriginsengisoli</name>
    <dbReference type="NCBI Taxonomy" id="661483"/>
    <lineage>
        <taxon>Bacteria</taxon>
        <taxon>Bacillati</taxon>
        <taxon>Actinomycetota</taxon>
        <taxon>Actinomycetes</taxon>
        <taxon>Propionibacteriales</taxon>
        <taxon>Nocardioidaceae</taxon>
        <taxon>Nocardioides</taxon>
    </lineage>
</organism>
<reference evidence="2 3" key="1">
    <citation type="submission" date="2018-11" db="EMBL/GenBank/DDBJ databases">
        <authorList>
            <person name="Li F."/>
        </authorList>
    </citation>
    <scope>NUCLEOTIDE SEQUENCE [LARGE SCALE GENOMIC DNA]</scope>
    <source>
        <strain evidence="2 3">Gsoil 097</strain>
    </source>
</reference>
<proteinExistence type="predicted"/>